<comment type="caution">
    <text evidence="1">The sequence shown here is derived from an EMBL/GenBank/DDBJ whole genome shotgun (WGS) entry which is preliminary data.</text>
</comment>
<evidence type="ECO:0000313" key="2">
    <source>
        <dbReference type="Proteomes" id="UP001239111"/>
    </source>
</evidence>
<dbReference type="Proteomes" id="UP001239111">
    <property type="component" value="Chromosome 1"/>
</dbReference>
<name>A0ACC2Q1M8_9HYME</name>
<protein>
    <submittedName>
        <fullName evidence="1">Uncharacterized protein</fullName>
    </submittedName>
</protein>
<reference evidence="1" key="1">
    <citation type="submission" date="2023-04" db="EMBL/GenBank/DDBJ databases">
        <title>A chromosome-level genome assembly of the parasitoid wasp Eretmocerus hayati.</title>
        <authorList>
            <person name="Zhong Y."/>
            <person name="Liu S."/>
            <person name="Liu Y."/>
        </authorList>
    </citation>
    <scope>NUCLEOTIDE SEQUENCE</scope>
    <source>
        <strain evidence="1">ZJU_SS_LIU_2023</strain>
    </source>
</reference>
<dbReference type="EMBL" id="CM056741">
    <property type="protein sequence ID" value="KAJ8688467.1"/>
    <property type="molecule type" value="Genomic_DNA"/>
</dbReference>
<sequence>MNHFDEGSSKNIHEVFTNQAQKSKSPGAYPWLANICVREPCEKTACAWFMNCVVSDTGQATCQCPNICPESLAPVCGHDGVTYKNHCHLRRDSCHRRRDNRLKHQGPCGYKYQTNNNFCTKMSLQLASVDAATHIQVLPTANSSKQVHPQLEGASLARAHRVKKNLKQQKGHASTECRSLLQRP</sequence>
<evidence type="ECO:0000313" key="1">
    <source>
        <dbReference type="EMBL" id="KAJ8688467.1"/>
    </source>
</evidence>
<accession>A0ACC2Q1M8</accession>
<gene>
    <name evidence="1" type="ORF">QAD02_024262</name>
</gene>
<proteinExistence type="predicted"/>
<organism evidence="1 2">
    <name type="scientific">Eretmocerus hayati</name>
    <dbReference type="NCBI Taxonomy" id="131215"/>
    <lineage>
        <taxon>Eukaryota</taxon>
        <taxon>Metazoa</taxon>
        <taxon>Ecdysozoa</taxon>
        <taxon>Arthropoda</taxon>
        <taxon>Hexapoda</taxon>
        <taxon>Insecta</taxon>
        <taxon>Pterygota</taxon>
        <taxon>Neoptera</taxon>
        <taxon>Endopterygota</taxon>
        <taxon>Hymenoptera</taxon>
        <taxon>Apocrita</taxon>
        <taxon>Proctotrupomorpha</taxon>
        <taxon>Chalcidoidea</taxon>
        <taxon>Aphelinidae</taxon>
        <taxon>Aphelininae</taxon>
        <taxon>Eretmocerus</taxon>
    </lineage>
</organism>
<keyword evidence="2" id="KW-1185">Reference proteome</keyword>